<dbReference type="EMBL" id="AK149283">
    <property type="protein sequence ID" value="BAE28789.1"/>
    <property type="molecule type" value="mRNA"/>
</dbReference>
<evidence type="ECO:0000313" key="3">
    <source>
        <dbReference type="MGI" id="MGI:3642375"/>
    </source>
</evidence>
<dbReference type="AGR" id="MGI:3642375"/>
<evidence type="ECO:0000313" key="2">
    <source>
        <dbReference type="EMBL" id="BAE28789.1"/>
    </source>
</evidence>
<proteinExistence type="evidence at transcript level"/>
<dbReference type="MGI" id="MGI:3642375">
    <property type="gene designation" value="Gm10427"/>
</dbReference>
<accession>Q3UEX2</accession>
<evidence type="ECO:0000256" key="1">
    <source>
        <dbReference type="SAM" id="MobiDB-lite"/>
    </source>
</evidence>
<feature type="region of interest" description="Disordered" evidence="1">
    <location>
        <begin position="1"/>
        <end position="20"/>
    </location>
</feature>
<feature type="non-terminal residue" evidence="2">
    <location>
        <position position="1"/>
    </location>
</feature>
<protein>
    <submittedName>
        <fullName evidence="2">Uncharacterized protein</fullName>
    </submittedName>
</protein>
<name>Q3UEX2_MOUSE</name>
<reference evidence="2" key="7">
    <citation type="journal article" date="2005" name="Science">
        <title>The Transcriptional Landscape of the Mammalian Genome.</title>
        <authorList>
            <consortium name="The FANTOM Consortium"/>
            <consortium name="Riken Genome Exploration Research Group and Genome Science Group (Genome Network Project Core Group)"/>
        </authorList>
    </citation>
    <scope>NUCLEOTIDE SEQUENCE</scope>
    <source>
        <strain evidence="2">C57BL/6J</strain>
        <tissue evidence="2">Retina</tissue>
    </source>
</reference>
<reference evidence="2" key="2">
    <citation type="journal article" date="2000" name="Genome Res.">
        <title>Normalization and subtraction of cap-trapper-selected cDNAs to prepare full-length cDNA libraries for rapid discovery of new genes.</title>
        <authorList>
            <person name="Carninci P."/>
            <person name="Shibata Y."/>
            <person name="Hayatsu N."/>
            <person name="Sugahara Y."/>
            <person name="Shibata K."/>
            <person name="Itoh M."/>
            <person name="Konno H."/>
            <person name="Okazaki Y."/>
            <person name="Muramatsu M."/>
            <person name="Hayashizaki Y."/>
        </authorList>
    </citation>
    <scope>NUCLEOTIDE SEQUENCE</scope>
    <source>
        <strain evidence="2">C57BL/6J</strain>
        <tissue evidence="2">Retina</tissue>
    </source>
</reference>
<reference evidence="2" key="1">
    <citation type="journal article" date="1999" name="Methods Enzymol.">
        <title>High-efficiency full-length cDNA cloning.</title>
        <authorList>
            <person name="Carninci P."/>
            <person name="Hayashizaki Y."/>
        </authorList>
    </citation>
    <scope>NUCLEOTIDE SEQUENCE</scope>
    <source>
        <strain evidence="2">C57BL/6J</strain>
        <tissue evidence="2">Retina</tissue>
    </source>
</reference>
<reference evidence="2" key="3">
    <citation type="journal article" date="2000" name="Genome Res.">
        <title>RIKEN integrated sequence analysis (RISA) system--384-format sequencing pipeline with 384 multicapillary sequencer.</title>
        <authorList>
            <person name="Shibata K."/>
            <person name="Itoh M."/>
            <person name="Aizawa K."/>
            <person name="Nagaoka S."/>
            <person name="Sasaki N."/>
            <person name="Carninci P."/>
            <person name="Konno H."/>
            <person name="Akiyama J."/>
            <person name="Nishi K."/>
            <person name="Kitsunai T."/>
            <person name="Tashiro H."/>
            <person name="Itoh M."/>
            <person name="Sumi N."/>
            <person name="Ishii Y."/>
            <person name="Nakamura S."/>
            <person name="Hazama M."/>
            <person name="Nishine T."/>
            <person name="Harada A."/>
            <person name="Yamamoto R."/>
            <person name="Matsumoto H."/>
            <person name="Sakaguchi S."/>
            <person name="Ikegami T."/>
            <person name="Kashiwagi K."/>
            <person name="Fujiwake S."/>
            <person name="Inoue K."/>
            <person name="Togawa Y."/>
            <person name="Izawa M."/>
            <person name="Ohara E."/>
            <person name="Watahiki M."/>
            <person name="Yoneda Y."/>
            <person name="Ishikawa T."/>
            <person name="Ozawa K."/>
            <person name="Tanaka T."/>
            <person name="Matsuura S."/>
            <person name="Kawai J."/>
            <person name="Okazaki Y."/>
            <person name="Muramatsu M."/>
            <person name="Inoue Y."/>
            <person name="Kira A."/>
            <person name="Hayashizaki Y."/>
        </authorList>
    </citation>
    <scope>NUCLEOTIDE SEQUENCE</scope>
    <source>
        <strain evidence="2">C57BL/6J</strain>
        <tissue evidence="2">Retina</tissue>
    </source>
</reference>
<organism evidence="2">
    <name type="scientific">Mus musculus</name>
    <name type="common">Mouse</name>
    <dbReference type="NCBI Taxonomy" id="10090"/>
    <lineage>
        <taxon>Eukaryota</taxon>
        <taxon>Metazoa</taxon>
        <taxon>Chordata</taxon>
        <taxon>Craniata</taxon>
        <taxon>Vertebrata</taxon>
        <taxon>Euteleostomi</taxon>
        <taxon>Mammalia</taxon>
        <taxon>Eutheria</taxon>
        <taxon>Euarchontoglires</taxon>
        <taxon>Glires</taxon>
        <taxon>Rodentia</taxon>
        <taxon>Myomorpha</taxon>
        <taxon>Muroidea</taxon>
        <taxon>Muridae</taxon>
        <taxon>Murinae</taxon>
        <taxon>Mus</taxon>
        <taxon>Mus</taxon>
    </lineage>
</organism>
<reference evidence="2" key="5">
    <citation type="journal article" date="2002" name="Nature">
        <title>Analysis of the mouse transcriptome based on functional annotation of 60,770 full-length cDNAs.</title>
        <authorList>
            <consortium name="The FANTOM Consortium and the RIKEN Genome Exploration Research Group Phase I and II Team"/>
        </authorList>
    </citation>
    <scope>NUCLEOTIDE SEQUENCE</scope>
    <source>
        <strain evidence="2">C57BL/6J</strain>
        <tissue evidence="2">Retina</tissue>
    </source>
</reference>
<gene>
    <name evidence="3" type="primary">Gm10427</name>
</gene>
<reference evidence="2" key="8">
    <citation type="journal article" date="2005" name="Science">
        <title>Antisense Transcription in the Mammalian Transcriptome.</title>
        <authorList>
            <consortium name="RIKEN Genome Exploration Research Group and Genome Science Group (Genome Network Project Core Group) and the FANTOM Consortium"/>
        </authorList>
    </citation>
    <scope>NUCLEOTIDE SEQUENCE</scope>
    <source>
        <strain evidence="2">C57BL/6J</strain>
        <tissue evidence="2">Retina</tissue>
    </source>
</reference>
<reference evidence="2" key="6">
    <citation type="submission" date="2004-03" db="EMBL/GenBank/DDBJ databases">
        <authorList>
            <person name="Arakawa T."/>
            <person name="Carninci P."/>
            <person name="Fukuda S."/>
            <person name="Hashizume W."/>
            <person name="Hayashida K."/>
            <person name="Hori F."/>
            <person name="Iida J."/>
            <person name="Imamura K."/>
            <person name="Imotani K."/>
            <person name="Itoh M."/>
            <person name="Kanagawa S."/>
            <person name="Kawai J."/>
            <person name="Kojima M."/>
            <person name="Konno H."/>
            <person name="Murata M."/>
            <person name="Nakamura M."/>
            <person name="Ninomiya N."/>
            <person name="Nishiyori H."/>
            <person name="Nomura K."/>
            <person name="Ohno M."/>
            <person name="Sakazume N."/>
            <person name="Sano H."/>
            <person name="Sasaki D."/>
            <person name="Shibata K."/>
            <person name="Shiraki T."/>
            <person name="Tagami M."/>
            <person name="Tagami Y."/>
            <person name="Waki K."/>
            <person name="Watahiki A."/>
            <person name="Muramatsu M."/>
            <person name="Hayashizaki Y."/>
        </authorList>
    </citation>
    <scope>NUCLEOTIDE SEQUENCE</scope>
    <source>
        <strain evidence="2">C57BL/6J</strain>
        <tissue evidence="2">Retina</tissue>
    </source>
</reference>
<dbReference type="AlphaFoldDB" id="Q3UEX2"/>
<reference evidence="2" key="4">
    <citation type="journal article" date="2001" name="Nature">
        <title>Functional annotation of a full-length mouse cDNA collection.</title>
        <authorList>
            <consortium name="The RIKEN Genome Exploration Research Group Phase II Team and the FANTOM Consortium"/>
        </authorList>
    </citation>
    <scope>NUCLEOTIDE SEQUENCE</scope>
    <source>
        <strain evidence="2">C57BL/6J</strain>
        <tissue evidence="2">Retina</tissue>
    </source>
</reference>
<sequence>GRPGTRPLHAGGGSVSWSQRPASTVSALPLLRVSPGEPVGHLCGFGTWPPQQLGVGDFCHCCHVTVLLSDLGEVAQEEMWQGQDFCGCQSVDYDADPWTGEMKFSKGHWWALFAFAFFPFSHSCFLLEWLDCLEGGPGRWAPRAQAGESQVPCT</sequence>